<dbReference type="EMBL" id="BDSA01000003">
    <property type="protein sequence ID" value="GBE61542.1"/>
    <property type="molecule type" value="Genomic_DNA"/>
</dbReference>
<accession>A0A2H6KEW7</accession>
<evidence type="ECO:0000313" key="1">
    <source>
        <dbReference type="EMBL" id="GBE61542.1"/>
    </source>
</evidence>
<dbReference type="VEuPathDB" id="PiroplasmaDB:BOVATA_030350"/>
<dbReference type="Proteomes" id="UP000236319">
    <property type="component" value="Unassembled WGS sequence"/>
</dbReference>
<organism evidence="1 2">
    <name type="scientific">Babesia ovata</name>
    <dbReference type="NCBI Taxonomy" id="189622"/>
    <lineage>
        <taxon>Eukaryota</taxon>
        <taxon>Sar</taxon>
        <taxon>Alveolata</taxon>
        <taxon>Apicomplexa</taxon>
        <taxon>Aconoidasida</taxon>
        <taxon>Piroplasmida</taxon>
        <taxon>Babesiidae</taxon>
        <taxon>Babesia</taxon>
    </lineage>
</organism>
<comment type="caution">
    <text evidence="1">The sequence shown here is derived from an EMBL/GenBank/DDBJ whole genome shotgun (WGS) entry which is preliminary data.</text>
</comment>
<keyword evidence="2" id="KW-1185">Reference proteome</keyword>
<sequence length="182" mass="20805">MFSNQNLGTDVRREDITEGLTRTNETTLQPVEESPDLTHVLSRPWETRVQTLLGSTERSQITCRNELCSDQSNHDTGTENCHRLTRTTTISRFTVTVSHIAVGTTETSRLQQTTDEEVNHSENEDRSWLHVDHATNETLGVMQDVDEQPEEHKVGNKEEQRSLVELVTIFRSPWHTQLAVIL</sequence>
<name>A0A2H6KEW7_9APIC</name>
<gene>
    <name evidence="1" type="ORF">BOVATA_030350</name>
</gene>
<protein>
    <submittedName>
        <fullName evidence="1">Penicillin-binding 2, putative</fullName>
    </submittedName>
</protein>
<dbReference type="RefSeq" id="XP_028867785.1">
    <property type="nucleotide sequence ID" value="XM_029011952.1"/>
</dbReference>
<reference evidence="1 2" key="1">
    <citation type="journal article" date="2017" name="BMC Genomics">
        <title>Whole-genome assembly of Babesia ovata and comparative genomics between closely related pathogens.</title>
        <authorList>
            <person name="Yamagishi J."/>
            <person name="Asada M."/>
            <person name="Hakimi H."/>
            <person name="Tanaka T.Q."/>
            <person name="Sugimoto C."/>
            <person name="Kawazu S."/>
        </authorList>
    </citation>
    <scope>NUCLEOTIDE SEQUENCE [LARGE SCALE GENOMIC DNA]</scope>
    <source>
        <strain evidence="1 2">Miyake</strain>
    </source>
</reference>
<evidence type="ECO:0000313" key="2">
    <source>
        <dbReference type="Proteomes" id="UP000236319"/>
    </source>
</evidence>
<dbReference type="AlphaFoldDB" id="A0A2H6KEW7"/>
<dbReference type="GeneID" id="39875312"/>
<proteinExistence type="predicted"/>